<protein>
    <submittedName>
        <fullName evidence="1">Uncharacterized protein</fullName>
    </submittedName>
</protein>
<dbReference type="EMBL" id="BAAAPL010000002">
    <property type="protein sequence ID" value="GAA1703936.1"/>
    <property type="molecule type" value="Genomic_DNA"/>
</dbReference>
<dbReference type="Proteomes" id="UP001501690">
    <property type="component" value="Unassembled WGS sequence"/>
</dbReference>
<comment type="caution">
    <text evidence="1">The sequence shown here is derived from an EMBL/GenBank/DDBJ whole genome shotgun (WGS) entry which is preliminary data.</text>
</comment>
<gene>
    <name evidence="1" type="ORF">GCM10009808_22270</name>
</gene>
<keyword evidence="2" id="KW-1185">Reference proteome</keyword>
<accession>A0ABP4UE38</accession>
<name>A0ABP4UE38_9MICO</name>
<evidence type="ECO:0000313" key="2">
    <source>
        <dbReference type="Proteomes" id="UP001501690"/>
    </source>
</evidence>
<evidence type="ECO:0000313" key="1">
    <source>
        <dbReference type="EMBL" id="GAA1703936.1"/>
    </source>
</evidence>
<organism evidence="1 2">
    <name type="scientific">Microbacterium sediminicola</name>
    <dbReference type="NCBI Taxonomy" id="415210"/>
    <lineage>
        <taxon>Bacteria</taxon>
        <taxon>Bacillati</taxon>
        <taxon>Actinomycetota</taxon>
        <taxon>Actinomycetes</taxon>
        <taxon>Micrococcales</taxon>
        <taxon>Microbacteriaceae</taxon>
        <taxon>Microbacterium</taxon>
    </lineage>
</organism>
<reference evidence="2" key="1">
    <citation type="journal article" date="2019" name="Int. J. Syst. Evol. Microbiol.">
        <title>The Global Catalogue of Microorganisms (GCM) 10K type strain sequencing project: providing services to taxonomists for standard genome sequencing and annotation.</title>
        <authorList>
            <consortium name="The Broad Institute Genomics Platform"/>
            <consortium name="The Broad Institute Genome Sequencing Center for Infectious Disease"/>
            <person name="Wu L."/>
            <person name="Ma J."/>
        </authorList>
    </citation>
    <scope>NUCLEOTIDE SEQUENCE [LARGE SCALE GENOMIC DNA]</scope>
    <source>
        <strain evidence="2">JCM 15577</strain>
    </source>
</reference>
<proteinExistence type="predicted"/>
<sequence length="73" mass="7879">MTSCASSGKSARIASMSRAVSAGAVILQGYALRMRTGWVLDERALRQHNEVAKIEHVRGSTPGTEESTVEFDI</sequence>